<comment type="caution">
    <text evidence="2">The sequence shown here is derived from an EMBL/GenBank/DDBJ whole genome shotgun (WGS) entry which is preliminary data.</text>
</comment>
<proteinExistence type="predicted"/>
<reference evidence="2" key="2">
    <citation type="submission" date="2021-02" db="EMBL/GenBank/DDBJ databases">
        <authorList>
            <person name="Kimball J.A."/>
            <person name="Haas M.W."/>
            <person name="Macchietto M."/>
            <person name="Kono T."/>
            <person name="Duquette J."/>
            <person name="Shao M."/>
        </authorList>
    </citation>
    <scope>NUCLEOTIDE SEQUENCE</scope>
    <source>
        <tissue evidence="2">Fresh leaf tissue</tissue>
    </source>
</reference>
<evidence type="ECO:0000256" key="1">
    <source>
        <dbReference type="SAM" id="MobiDB-lite"/>
    </source>
</evidence>
<evidence type="ECO:0000313" key="3">
    <source>
        <dbReference type="Proteomes" id="UP000729402"/>
    </source>
</evidence>
<feature type="compositionally biased region" description="Basic residues" evidence="1">
    <location>
        <begin position="10"/>
        <end position="20"/>
    </location>
</feature>
<dbReference type="AlphaFoldDB" id="A0A8J5WHQ9"/>
<sequence length="133" mass="15000">MPRSVVAIGRLRRNRRRHPPPKPGPKPLHTSSAAAYRPLPPPEPESEPPHRRRHPLSSPKPKPLLVACYHRRPLSGHRRRRHPLLGRRLLRPFDASTLHVSSIRIGVHAATCTHHPPNFIPLAPACVLAPYLL</sequence>
<name>A0A8J5WHQ9_ZIZPA</name>
<dbReference type="Proteomes" id="UP000729402">
    <property type="component" value="Unassembled WGS sequence"/>
</dbReference>
<accession>A0A8J5WHQ9</accession>
<feature type="region of interest" description="Disordered" evidence="1">
    <location>
        <begin position="1"/>
        <end position="63"/>
    </location>
</feature>
<keyword evidence="3" id="KW-1185">Reference proteome</keyword>
<dbReference type="EMBL" id="JAAALK010000082">
    <property type="protein sequence ID" value="KAG8088607.1"/>
    <property type="molecule type" value="Genomic_DNA"/>
</dbReference>
<protein>
    <submittedName>
        <fullName evidence="2">Uncharacterized protein</fullName>
    </submittedName>
</protein>
<organism evidence="2 3">
    <name type="scientific">Zizania palustris</name>
    <name type="common">Northern wild rice</name>
    <dbReference type="NCBI Taxonomy" id="103762"/>
    <lineage>
        <taxon>Eukaryota</taxon>
        <taxon>Viridiplantae</taxon>
        <taxon>Streptophyta</taxon>
        <taxon>Embryophyta</taxon>
        <taxon>Tracheophyta</taxon>
        <taxon>Spermatophyta</taxon>
        <taxon>Magnoliopsida</taxon>
        <taxon>Liliopsida</taxon>
        <taxon>Poales</taxon>
        <taxon>Poaceae</taxon>
        <taxon>BOP clade</taxon>
        <taxon>Oryzoideae</taxon>
        <taxon>Oryzeae</taxon>
        <taxon>Zizaniinae</taxon>
        <taxon>Zizania</taxon>
    </lineage>
</organism>
<gene>
    <name evidence="2" type="ORF">GUJ93_ZPchr0010g8531</name>
</gene>
<evidence type="ECO:0000313" key="2">
    <source>
        <dbReference type="EMBL" id="KAG8088607.1"/>
    </source>
</evidence>
<reference evidence="2" key="1">
    <citation type="journal article" date="2021" name="bioRxiv">
        <title>Whole Genome Assembly and Annotation of Northern Wild Rice, Zizania palustris L., Supports a Whole Genome Duplication in the Zizania Genus.</title>
        <authorList>
            <person name="Haas M."/>
            <person name="Kono T."/>
            <person name="Macchietto M."/>
            <person name="Millas R."/>
            <person name="McGilp L."/>
            <person name="Shao M."/>
            <person name="Duquette J."/>
            <person name="Hirsch C.N."/>
            <person name="Kimball J."/>
        </authorList>
    </citation>
    <scope>NUCLEOTIDE SEQUENCE</scope>
    <source>
        <tissue evidence="2">Fresh leaf tissue</tissue>
    </source>
</reference>